<evidence type="ECO:0000313" key="1">
    <source>
        <dbReference type="EMBL" id="PTX49079.1"/>
    </source>
</evidence>
<comment type="caution">
    <text evidence="1">The sequence shown here is derived from an EMBL/GenBank/DDBJ whole genome shotgun (WGS) entry which is preliminary data.</text>
</comment>
<dbReference type="Proteomes" id="UP000244224">
    <property type="component" value="Unassembled WGS sequence"/>
</dbReference>
<organism evidence="1 2">
    <name type="scientific">Gemmobacter caeni</name>
    <dbReference type="NCBI Taxonomy" id="589035"/>
    <lineage>
        <taxon>Bacteria</taxon>
        <taxon>Pseudomonadati</taxon>
        <taxon>Pseudomonadota</taxon>
        <taxon>Alphaproteobacteria</taxon>
        <taxon>Rhodobacterales</taxon>
        <taxon>Paracoccaceae</taxon>
        <taxon>Gemmobacter</taxon>
    </lineage>
</organism>
<name>A0A2T6AZ49_9RHOB</name>
<evidence type="ECO:0000313" key="2">
    <source>
        <dbReference type="Proteomes" id="UP000244224"/>
    </source>
</evidence>
<sequence>MNLQIFGHQWRRAAKDHTCWLCGGRISRGEGYFISTGTVDGKMFSVKHCRSKCECAAETLEQNPHLWPAVFSPTLNDWGQR</sequence>
<dbReference type="AlphaFoldDB" id="A0A2T6AZ49"/>
<accession>A0A2T6AZ49</accession>
<protein>
    <submittedName>
        <fullName evidence="1">Uncharacterized protein</fullName>
    </submittedName>
</protein>
<gene>
    <name evidence="1" type="ORF">C8N34_108189</name>
</gene>
<keyword evidence="2" id="KW-1185">Reference proteome</keyword>
<proteinExistence type="predicted"/>
<dbReference type="EMBL" id="QBKP01000008">
    <property type="protein sequence ID" value="PTX49079.1"/>
    <property type="molecule type" value="Genomic_DNA"/>
</dbReference>
<reference evidence="1 2" key="1">
    <citation type="submission" date="2018-04" db="EMBL/GenBank/DDBJ databases">
        <title>Genomic Encyclopedia of Archaeal and Bacterial Type Strains, Phase II (KMG-II): from individual species to whole genera.</title>
        <authorList>
            <person name="Goeker M."/>
        </authorList>
    </citation>
    <scope>NUCLEOTIDE SEQUENCE [LARGE SCALE GENOMIC DNA]</scope>
    <source>
        <strain evidence="1 2">DSM 21823</strain>
    </source>
</reference>